<evidence type="ECO:0000313" key="6">
    <source>
        <dbReference type="EMBL" id="RNL42954.1"/>
    </source>
</evidence>
<reference evidence="7" key="1">
    <citation type="submission" date="2018-05" db="EMBL/GenBank/DDBJ databases">
        <title>Genome Sequencing of selected type strains of the family Eggerthellaceae.</title>
        <authorList>
            <person name="Danylec N."/>
            <person name="Stoll D.A."/>
            <person name="Doetsch A."/>
            <person name="Huch M."/>
        </authorList>
    </citation>
    <scope>NUCLEOTIDE SEQUENCE [LARGE SCALE GENOMIC DNA]</scope>
    <source>
        <strain evidence="7">DSM 16106</strain>
    </source>
</reference>
<proteinExistence type="predicted"/>
<dbReference type="Proteomes" id="UP000278632">
    <property type="component" value="Unassembled WGS sequence"/>
</dbReference>
<evidence type="ECO:0000259" key="5">
    <source>
        <dbReference type="Pfam" id="PF25975"/>
    </source>
</evidence>
<dbReference type="GO" id="GO:0030313">
    <property type="term" value="C:cell envelope"/>
    <property type="evidence" value="ECO:0007669"/>
    <property type="project" value="UniProtKB-SubCell"/>
</dbReference>
<gene>
    <name evidence="6" type="ORF">DMP08_08190</name>
</gene>
<evidence type="ECO:0000256" key="1">
    <source>
        <dbReference type="ARBA" id="ARBA00004196"/>
    </source>
</evidence>
<organism evidence="6 7">
    <name type="scientific">Paraeggerthella hongkongensis</name>
    <dbReference type="NCBI Taxonomy" id="230658"/>
    <lineage>
        <taxon>Bacteria</taxon>
        <taxon>Bacillati</taxon>
        <taxon>Actinomycetota</taxon>
        <taxon>Coriobacteriia</taxon>
        <taxon>Eggerthellales</taxon>
        <taxon>Eggerthellaceae</taxon>
        <taxon>Paraeggerthella</taxon>
    </lineage>
</organism>
<dbReference type="InterPro" id="IPR050465">
    <property type="entry name" value="UPF0194_transport"/>
</dbReference>
<keyword evidence="3" id="KW-0472">Membrane</keyword>
<sequence length="304" mass="32101">MMGDTMAKNIVKVAVVLVLCAALGGIGYLLYQQSNPKVPAEGEMMPTATVSKGTVVKQVKGTGEVKAAQVEKLKMPKWRYFKDSDVPLNKVIPAGTVLANFTYGDPLVAPYDLVVLSKSFPKAKEELTEEHYVEVARVNAMHVEFDVHESDLAQLSEGQAAQVVLGSNEGKTFEGKVTNINQVGTYNSTGSKYKATIEIPNDGSILIGMTANVRIDVAQATDVLTVPVSAIVDAGAGKTTVLVQRDGELMEPVEVETGLSDGKIVEVKSGLKEGDKVALNEPSSQGGAFPGEEAAGAMMITAEG</sequence>
<dbReference type="AlphaFoldDB" id="A0A3N0B815"/>
<dbReference type="Pfam" id="PF25954">
    <property type="entry name" value="Beta-barrel_RND_2"/>
    <property type="match status" value="1"/>
</dbReference>
<evidence type="ECO:0000256" key="3">
    <source>
        <dbReference type="SAM" id="Phobius"/>
    </source>
</evidence>
<comment type="caution">
    <text evidence="6">The sequence shown here is derived from an EMBL/GenBank/DDBJ whole genome shotgun (WGS) entry which is preliminary data.</text>
</comment>
<dbReference type="Gene3D" id="2.40.30.170">
    <property type="match status" value="1"/>
</dbReference>
<protein>
    <submittedName>
        <fullName evidence="6">Macrolide transporter</fullName>
    </submittedName>
</protein>
<keyword evidence="3" id="KW-1133">Transmembrane helix</keyword>
<keyword evidence="7" id="KW-1185">Reference proteome</keyword>
<evidence type="ECO:0000313" key="7">
    <source>
        <dbReference type="Proteomes" id="UP000278632"/>
    </source>
</evidence>
<dbReference type="InterPro" id="IPR058649">
    <property type="entry name" value="CzcB_C"/>
</dbReference>
<dbReference type="PANTHER" id="PTHR32347">
    <property type="entry name" value="EFFLUX SYSTEM COMPONENT YKNX-RELATED"/>
    <property type="match status" value="1"/>
</dbReference>
<feature type="transmembrane region" description="Helical" evidence="3">
    <location>
        <begin position="12"/>
        <end position="31"/>
    </location>
</feature>
<dbReference type="Gene3D" id="2.40.420.20">
    <property type="match status" value="1"/>
</dbReference>
<dbReference type="EMBL" id="QICD01000015">
    <property type="protein sequence ID" value="RNL42954.1"/>
    <property type="molecule type" value="Genomic_DNA"/>
</dbReference>
<feature type="domain" description="CusB-like beta-barrel" evidence="4">
    <location>
        <begin position="143"/>
        <end position="216"/>
    </location>
</feature>
<feature type="domain" description="CzcB-like C-terminal circularly permuted SH3-like" evidence="5">
    <location>
        <begin position="225"/>
        <end position="279"/>
    </location>
</feature>
<keyword evidence="2" id="KW-0175">Coiled coil</keyword>
<keyword evidence="3" id="KW-0812">Transmembrane</keyword>
<dbReference type="Pfam" id="PF25975">
    <property type="entry name" value="CzcB_C"/>
    <property type="match status" value="1"/>
</dbReference>
<evidence type="ECO:0000259" key="4">
    <source>
        <dbReference type="Pfam" id="PF25954"/>
    </source>
</evidence>
<dbReference type="InterPro" id="IPR058792">
    <property type="entry name" value="Beta-barrel_RND_2"/>
</dbReference>
<comment type="subcellular location">
    <subcellularLocation>
        <location evidence="1">Cell envelope</location>
    </subcellularLocation>
</comment>
<dbReference type="PANTHER" id="PTHR32347:SF23">
    <property type="entry name" value="BLL5650 PROTEIN"/>
    <property type="match status" value="1"/>
</dbReference>
<name>A0A3N0B815_9ACTN</name>
<accession>A0A3N0B815</accession>
<evidence type="ECO:0000256" key="2">
    <source>
        <dbReference type="ARBA" id="ARBA00023054"/>
    </source>
</evidence>